<comment type="pathway">
    <text evidence="2">Phospholipid metabolism; phosphatidylglycerol biosynthesis; phosphatidylglycerol from CDP-diacylglycerol: step 1/2.</text>
</comment>
<evidence type="ECO:0000256" key="10">
    <source>
        <dbReference type="ARBA" id="ARBA00023098"/>
    </source>
</evidence>
<evidence type="ECO:0000256" key="9">
    <source>
        <dbReference type="ARBA" id="ARBA00022989"/>
    </source>
</evidence>
<keyword evidence="12" id="KW-0594">Phospholipid biosynthesis</keyword>
<evidence type="ECO:0000256" key="12">
    <source>
        <dbReference type="ARBA" id="ARBA00023209"/>
    </source>
</evidence>
<evidence type="ECO:0000256" key="11">
    <source>
        <dbReference type="ARBA" id="ARBA00023136"/>
    </source>
</evidence>
<evidence type="ECO:0000313" key="18">
    <source>
        <dbReference type="Proteomes" id="UP000011721"/>
    </source>
</evidence>
<dbReference type="STRING" id="1167006.UWK_03298"/>
<feature type="transmembrane region" description="Helical" evidence="16">
    <location>
        <begin position="152"/>
        <end position="172"/>
    </location>
</feature>
<dbReference type="InterPro" id="IPR048254">
    <property type="entry name" value="CDP_ALCOHOL_P_TRANSF_CS"/>
</dbReference>
<organism evidence="17 18">
    <name type="scientific">Desulfocapsa sulfexigens (strain DSM 10523 / SB164P1)</name>
    <dbReference type="NCBI Taxonomy" id="1167006"/>
    <lineage>
        <taxon>Bacteria</taxon>
        <taxon>Pseudomonadati</taxon>
        <taxon>Thermodesulfobacteriota</taxon>
        <taxon>Desulfobulbia</taxon>
        <taxon>Desulfobulbales</taxon>
        <taxon>Desulfocapsaceae</taxon>
        <taxon>Desulfocapsa</taxon>
    </lineage>
</organism>
<dbReference type="GO" id="GO:0016020">
    <property type="term" value="C:membrane"/>
    <property type="evidence" value="ECO:0007669"/>
    <property type="project" value="UniProtKB-SubCell"/>
</dbReference>
<keyword evidence="11 16" id="KW-0472">Membrane</keyword>
<dbReference type="PANTHER" id="PTHR14269">
    <property type="entry name" value="CDP-DIACYLGLYCEROL--GLYCEROL-3-PHOSPHATE 3-PHOSPHATIDYLTRANSFERASE-RELATED"/>
    <property type="match status" value="1"/>
</dbReference>
<dbReference type="Gene3D" id="1.20.120.1760">
    <property type="match status" value="1"/>
</dbReference>
<evidence type="ECO:0000256" key="8">
    <source>
        <dbReference type="ARBA" id="ARBA00022692"/>
    </source>
</evidence>
<keyword evidence="9 16" id="KW-1133">Transmembrane helix</keyword>
<dbReference type="EMBL" id="CP003985">
    <property type="protein sequence ID" value="AGF79825.1"/>
    <property type="molecule type" value="Genomic_DNA"/>
</dbReference>
<dbReference type="InterPro" id="IPR050324">
    <property type="entry name" value="CDP-alcohol_PTase-I"/>
</dbReference>
<evidence type="ECO:0000256" key="16">
    <source>
        <dbReference type="SAM" id="Phobius"/>
    </source>
</evidence>
<evidence type="ECO:0000256" key="2">
    <source>
        <dbReference type="ARBA" id="ARBA00005042"/>
    </source>
</evidence>
<dbReference type="PROSITE" id="PS00379">
    <property type="entry name" value="CDP_ALCOHOL_P_TRANSF"/>
    <property type="match status" value="1"/>
</dbReference>
<evidence type="ECO:0000256" key="1">
    <source>
        <dbReference type="ARBA" id="ARBA00004141"/>
    </source>
</evidence>
<protein>
    <recommendedName>
        <fullName evidence="5">CDP-diacylglycerol--glycerol-3-phosphate 3-phosphatidyltransferase</fullName>
        <ecNumber evidence="4">2.7.8.5</ecNumber>
    </recommendedName>
</protein>
<evidence type="ECO:0000256" key="7">
    <source>
        <dbReference type="ARBA" id="ARBA00022679"/>
    </source>
</evidence>
<dbReference type="InterPro" id="IPR004570">
    <property type="entry name" value="Phosphatidylglycerol_P_synth"/>
</dbReference>
<keyword evidence="18" id="KW-1185">Reference proteome</keyword>
<dbReference type="GO" id="GO:0046474">
    <property type="term" value="P:glycerophospholipid biosynthetic process"/>
    <property type="evidence" value="ECO:0007669"/>
    <property type="project" value="TreeGrafter"/>
</dbReference>
<evidence type="ECO:0000313" key="17">
    <source>
        <dbReference type="EMBL" id="AGF79825.1"/>
    </source>
</evidence>
<proteinExistence type="inferred from homology"/>
<keyword evidence="13" id="KW-1208">Phospholipid metabolism</keyword>
<dbReference type="OrthoDB" id="9796672at2"/>
<keyword evidence="6" id="KW-0444">Lipid biosynthesis</keyword>
<keyword evidence="7 15" id="KW-0808">Transferase</keyword>
<feature type="transmembrane region" description="Helical" evidence="16">
    <location>
        <begin position="91"/>
        <end position="114"/>
    </location>
</feature>
<dbReference type="AlphaFoldDB" id="M1PJU4"/>
<comment type="subcellular location">
    <subcellularLocation>
        <location evidence="1">Membrane</location>
        <topology evidence="1">Multi-pass membrane protein</topology>
    </subcellularLocation>
</comment>
<dbReference type="HOGENOM" id="CLU_051314_6_4_7"/>
<dbReference type="KEGG" id="dsf:UWK_03298"/>
<keyword evidence="10" id="KW-0443">Lipid metabolism</keyword>
<evidence type="ECO:0000256" key="6">
    <source>
        <dbReference type="ARBA" id="ARBA00022516"/>
    </source>
</evidence>
<dbReference type="InterPro" id="IPR000462">
    <property type="entry name" value="CDP-OH_P_trans"/>
</dbReference>
<dbReference type="PANTHER" id="PTHR14269:SF11">
    <property type="entry name" value="CDP-DIACYLGLYCEROL--GLYCEROL-3-PHOSPHATE 3-PHOSPHATIDYLTRANSFERASE"/>
    <property type="match status" value="1"/>
</dbReference>
<feature type="transmembrane region" description="Helical" evidence="16">
    <location>
        <begin position="126"/>
        <end position="146"/>
    </location>
</feature>
<dbReference type="PIRSF" id="PIRSF000847">
    <property type="entry name" value="Phos_ph_gly_syn"/>
    <property type="match status" value="1"/>
</dbReference>
<evidence type="ECO:0000256" key="13">
    <source>
        <dbReference type="ARBA" id="ARBA00023264"/>
    </source>
</evidence>
<accession>M1PJU4</accession>
<name>M1PJU4_DESSD</name>
<dbReference type="Pfam" id="PF01066">
    <property type="entry name" value="CDP-OH_P_transf"/>
    <property type="match status" value="1"/>
</dbReference>
<reference evidence="18" key="1">
    <citation type="journal article" date="2013" name="Stand. Genomic Sci.">
        <title>Complete genome sequence of Desulfocapsa sulfexigens, a marine deltaproteobacterium specialized in disproportionating inorganic sulfur compounds.</title>
        <authorList>
            <person name="Finster K.W."/>
            <person name="Kjeldsen K.U."/>
            <person name="Kube M."/>
            <person name="Reinhardt R."/>
            <person name="Mussmann M."/>
            <person name="Amann R."/>
            <person name="Schreiber L."/>
        </authorList>
    </citation>
    <scope>NUCLEOTIDE SEQUENCE [LARGE SCALE GENOMIC DNA]</scope>
    <source>
        <strain evidence="18">DSM 10523 / SB164P1</strain>
    </source>
</reference>
<evidence type="ECO:0000256" key="15">
    <source>
        <dbReference type="RuleBase" id="RU003750"/>
    </source>
</evidence>
<keyword evidence="8 16" id="KW-0812">Transmembrane</keyword>
<sequence length="186" mass="21100">MDMKKKGFVRYVPNSLSTGRIFLACLFPFSPEQWWIWLILGSGLSDILDGWVARHWQVQSWQGGLLDAIADKLFVLCVLSSFVAAGKFSSWWLLVLLARDMLVVCTAVYALTIQSWESFKKMDARLSGKAATFGQFFFFIAVLLFPGGIYPALVFAALLSSIAACDYGWLFLKEFRSRAEKRRSDR</sequence>
<evidence type="ECO:0000256" key="14">
    <source>
        <dbReference type="ARBA" id="ARBA00048586"/>
    </source>
</evidence>
<dbReference type="EC" id="2.7.8.5" evidence="4"/>
<dbReference type="InterPro" id="IPR043130">
    <property type="entry name" value="CDP-OH_PTrfase_TM_dom"/>
</dbReference>
<evidence type="ECO:0000256" key="3">
    <source>
        <dbReference type="ARBA" id="ARBA00010441"/>
    </source>
</evidence>
<comment type="catalytic activity">
    <reaction evidence="14">
        <text>a CDP-1,2-diacyl-sn-glycerol + sn-glycerol 3-phosphate = a 1,2-diacyl-sn-glycero-3-phospho-(1'-sn-glycero-3'-phosphate) + CMP + H(+)</text>
        <dbReference type="Rhea" id="RHEA:12593"/>
        <dbReference type="ChEBI" id="CHEBI:15378"/>
        <dbReference type="ChEBI" id="CHEBI:57597"/>
        <dbReference type="ChEBI" id="CHEBI:58332"/>
        <dbReference type="ChEBI" id="CHEBI:60110"/>
        <dbReference type="ChEBI" id="CHEBI:60377"/>
        <dbReference type="EC" id="2.7.8.5"/>
    </reaction>
</comment>
<dbReference type="GO" id="GO:0008444">
    <property type="term" value="F:CDP-diacylglycerol-glycerol-3-phosphate 3-phosphatidyltransferase activity"/>
    <property type="evidence" value="ECO:0007669"/>
    <property type="project" value="UniProtKB-EC"/>
</dbReference>
<dbReference type="Proteomes" id="UP000011721">
    <property type="component" value="Chromosome"/>
</dbReference>
<evidence type="ECO:0000256" key="5">
    <source>
        <dbReference type="ARBA" id="ARBA00014944"/>
    </source>
</evidence>
<gene>
    <name evidence="17" type="ordered locus">UWK_03298</name>
</gene>
<comment type="similarity">
    <text evidence="3 15">Belongs to the CDP-alcohol phosphatidyltransferase class-I family.</text>
</comment>
<evidence type="ECO:0000256" key="4">
    <source>
        <dbReference type="ARBA" id="ARBA00013170"/>
    </source>
</evidence>
<dbReference type="eggNOG" id="COG0558">
    <property type="taxonomic scope" value="Bacteria"/>
</dbReference>